<protein>
    <submittedName>
        <fullName evidence="1">Uncharacterized protein</fullName>
    </submittedName>
</protein>
<name>A0ACC4W8K8_STRFR</name>
<accession>A0ACC4W8K8</accession>
<organism evidence="1 2">
    <name type="scientific">Streptomyces fradiae</name>
    <name type="common">Streptomyces roseoflavus</name>
    <dbReference type="NCBI Taxonomy" id="1906"/>
    <lineage>
        <taxon>Bacteria</taxon>
        <taxon>Bacillati</taxon>
        <taxon>Actinomycetota</taxon>
        <taxon>Actinomycetes</taxon>
        <taxon>Kitasatosporales</taxon>
        <taxon>Streptomycetaceae</taxon>
        <taxon>Streptomyces</taxon>
    </lineage>
</organism>
<dbReference type="EMBL" id="LGSP01000038">
    <property type="protein sequence ID" value="KNE80989.1"/>
    <property type="molecule type" value="Genomic_DNA"/>
</dbReference>
<sequence>MCTIPVGMRRASSRPRAASRVTMPSARPYAEAAARAAASSSSLKERTGATGPKTSSSYAGVSPASARTVGR</sequence>
<gene>
    <name evidence="1" type="ORF">ADZ36_19175</name>
</gene>
<comment type="caution">
    <text evidence="1">The sequence shown here is derived from an EMBL/GenBank/DDBJ whole genome shotgun (WGS) entry which is preliminary data.</text>
</comment>
<keyword evidence="2" id="KW-1185">Reference proteome</keyword>
<reference evidence="1" key="1">
    <citation type="submission" date="2015-07" db="EMBL/GenBank/DDBJ databases">
        <title>Draft genome sequence of Streptomyces fradiae, a resistant strain to nitron-oligomycin.</title>
        <authorList>
            <person name="Vatlin A.A."/>
            <person name="Bekker O.B."/>
            <person name="Danilenko V.N."/>
        </authorList>
    </citation>
    <scope>NUCLEOTIDE SEQUENCE</scope>
    <source>
        <strain evidence="1">Olg1-1</strain>
    </source>
</reference>
<evidence type="ECO:0000313" key="2">
    <source>
        <dbReference type="Proteomes" id="UP000037185"/>
    </source>
</evidence>
<dbReference type="Proteomes" id="UP000037185">
    <property type="component" value="Unassembled WGS sequence"/>
</dbReference>
<proteinExistence type="predicted"/>
<evidence type="ECO:0000313" key="1">
    <source>
        <dbReference type="EMBL" id="KNE80989.1"/>
    </source>
</evidence>